<accession>J0WZK6</accession>
<evidence type="ECO:0000313" key="2">
    <source>
        <dbReference type="Proteomes" id="UP000002941"/>
    </source>
</evidence>
<proteinExistence type="predicted"/>
<name>J0WZK6_9ACTO</name>
<dbReference type="Proteomes" id="UP000002941">
    <property type="component" value="Unassembled WGS sequence"/>
</dbReference>
<comment type="caution">
    <text evidence="1">The sequence shown here is derived from an EMBL/GenBank/DDBJ whole genome shotgun (WGS) entry which is preliminary data.</text>
</comment>
<sequence>METGVVRMVAKADTWCVESFVTGVGDVLASYNPGRLPTAA</sequence>
<gene>
    <name evidence="1" type="ORF">HMPREF1318_2667</name>
</gene>
<evidence type="ECO:0000313" key="1">
    <source>
        <dbReference type="EMBL" id="EJF41756.1"/>
    </source>
</evidence>
<dbReference type="PATRIC" id="fig|1125718.3.peg.1870"/>
<organism evidence="1 2">
    <name type="scientific">Actinomyces massiliensis F0489</name>
    <dbReference type="NCBI Taxonomy" id="1125718"/>
    <lineage>
        <taxon>Bacteria</taxon>
        <taxon>Bacillati</taxon>
        <taxon>Actinomycetota</taxon>
        <taxon>Actinomycetes</taxon>
        <taxon>Actinomycetales</taxon>
        <taxon>Actinomycetaceae</taxon>
        <taxon>Actinomyces</taxon>
    </lineage>
</organism>
<dbReference type="AlphaFoldDB" id="J0WZK6"/>
<dbReference type="EMBL" id="AKFT01000154">
    <property type="protein sequence ID" value="EJF41756.1"/>
    <property type="molecule type" value="Genomic_DNA"/>
</dbReference>
<protein>
    <submittedName>
        <fullName evidence="1">Uncharacterized protein</fullName>
    </submittedName>
</protein>
<keyword evidence="2" id="KW-1185">Reference proteome</keyword>
<reference evidence="1 2" key="1">
    <citation type="submission" date="2012-05" db="EMBL/GenBank/DDBJ databases">
        <authorList>
            <person name="Harkins D.M."/>
            <person name="Madupu R."/>
            <person name="Durkin A.S."/>
            <person name="Torralba M."/>
            <person name="Methe B."/>
            <person name="Sutton G.G."/>
            <person name="Nelson K.E."/>
        </authorList>
    </citation>
    <scope>NUCLEOTIDE SEQUENCE [LARGE SCALE GENOMIC DNA]</scope>
    <source>
        <strain evidence="1 2">F0489</strain>
    </source>
</reference>